<accession>J9C5K1</accession>
<keyword evidence="1" id="KW-0472">Membrane</keyword>
<protein>
    <submittedName>
        <fullName evidence="2">Anti-SigV factor</fullName>
    </submittedName>
</protein>
<comment type="caution">
    <text evidence="2">The sequence shown here is derived from an EMBL/GenBank/DDBJ whole genome shotgun (WGS) entry which is preliminary data.</text>
</comment>
<feature type="non-terminal residue" evidence="2">
    <location>
        <position position="127"/>
    </location>
</feature>
<dbReference type="Gene3D" id="3.30.565.40">
    <property type="entry name" value="Fervidobacterium nodosum Rt17-B1 like"/>
    <property type="match status" value="1"/>
</dbReference>
<sequence>MNKFDKKIKELAKTEHREVPKSVVKVIDDTLEGLPESSNNVHRINYVSKIVGIAACFVLVMFVVVPNVSPAYAEALESVPVVGKLVKLVTIRNYYYSDGNYEMDIKVPEVQNQNEAGEFINKDVNQL</sequence>
<organism evidence="2">
    <name type="scientific">gut metagenome</name>
    <dbReference type="NCBI Taxonomy" id="749906"/>
    <lineage>
        <taxon>unclassified sequences</taxon>
        <taxon>metagenomes</taxon>
        <taxon>organismal metagenomes</taxon>
    </lineage>
</organism>
<dbReference type="EMBL" id="AMCI01006000">
    <property type="protein sequence ID" value="EJW95105.1"/>
    <property type="molecule type" value="Genomic_DNA"/>
</dbReference>
<reference evidence="2" key="1">
    <citation type="journal article" date="2012" name="PLoS ONE">
        <title>Gene sets for utilization of primary and secondary nutrition supplies in the distal gut of endangered iberian lynx.</title>
        <authorList>
            <person name="Alcaide M."/>
            <person name="Messina E."/>
            <person name="Richter M."/>
            <person name="Bargiela R."/>
            <person name="Peplies J."/>
            <person name="Huws S.A."/>
            <person name="Newbold C.J."/>
            <person name="Golyshin P.N."/>
            <person name="Simon M.A."/>
            <person name="Lopez G."/>
            <person name="Yakimov M.M."/>
            <person name="Ferrer M."/>
        </authorList>
    </citation>
    <scope>NUCLEOTIDE SEQUENCE</scope>
</reference>
<proteinExistence type="predicted"/>
<feature type="transmembrane region" description="Helical" evidence="1">
    <location>
        <begin position="46"/>
        <end position="65"/>
    </location>
</feature>
<name>J9C5K1_9ZZZZ</name>
<dbReference type="AlphaFoldDB" id="J9C5K1"/>
<gene>
    <name evidence="2" type="ORF">EVA_16788</name>
</gene>
<keyword evidence="1" id="KW-0812">Transmembrane</keyword>
<evidence type="ECO:0000313" key="2">
    <source>
        <dbReference type="EMBL" id="EJW95105.1"/>
    </source>
</evidence>
<evidence type="ECO:0000256" key="1">
    <source>
        <dbReference type="SAM" id="Phobius"/>
    </source>
</evidence>
<keyword evidence="1" id="KW-1133">Transmembrane helix</keyword>